<dbReference type="Pfam" id="PF00067">
    <property type="entry name" value="p450"/>
    <property type="match status" value="1"/>
</dbReference>
<keyword evidence="5" id="KW-1185">Reference proteome</keyword>
<evidence type="ECO:0000256" key="2">
    <source>
        <dbReference type="ARBA" id="ARBA00022723"/>
    </source>
</evidence>
<dbReference type="GO" id="GO:0008395">
    <property type="term" value="F:steroid hydroxylase activity"/>
    <property type="evidence" value="ECO:0007669"/>
    <property type="project" value="TreeGrafter"/>
</dbReference>
<dbReference type="GO" id="GO:0006082">
    <property type="term" value="P:organic acid metabolic process"/>
    <property type="evidence" value="ECO:0007669"/>
    <property type="project" value="TreeGrafter"/>
</dbReference>
<gene>
    <name evidence="4" type="ORF">AFUS01_LOCUS21640</name>
</gene>
<evidence type="ECO:0008006" key="6">
    <source>
        <dbReference type="Google" id="ProtNLM"/>
    </source>
</evidence>
<sequence>MIPGLILVAVGLVFWEYLIRPRQFVPGPRGIPILGHLHLLGPQPHKTFIKWKKLYGPMIGIWLGSFRTVVIQDAKLVREGLNLSAFSGRPALKAITVARSGGVAKGIFFTDGREWSEQRRFALRALREVGFGTKHMEGKVQEGIQELLETLKGKEGEPIQARSVFQAAVVSALWRILFGRHVDQQNPEFKDAINRISS</sequence>
<dbReference type="InterPro" id="IPR050182">
    <property type="entry name" value="Cytochrome_P450_fam2"/>
</dbReference>
<dbReference type="PANTHER" id="PTHR24300:SF403">
    <property type="entry name" value="CYTOCHROME P450 306A1"/>
    <property type="match status" value="1"/>
</dbReference>
<comment type="caution">
    <text evidence="4">The sequence shown here is derived from an EMBL/GenBank/DDBJ whole genome shotgun (WGS) entry which is preliminary data.</text>
</comment>
<evidence type="ECO:0000313" key="4">
    <source>
        <dbReference type="EMBL" id="CAG7733179.1"/>
    </source>
</evidence>
<evidence type="ECO:0000256" key="3">
    <source>
        <dbReference type="ARBA" id="ARBA00023004"/>
    </source>
</evidence>
<proteinExistence type="inferred from homology"/>
<protein>
    <recommendedName>
        <fullName evidence="6">Cytochrome P450</fullName>
    </recommendedName>
</protein>
<keyword evidence="3" id="KW-0408">Iron</keyword>
<accession>A0A8J2KCM6</accession>
<keyword evidence="2" id="KW-0479">Metal-binding</keyword>
<dbReference type="Proteomes" id="UP000708208">
    <property type="component" value="Unassembled WGS sequence"/>
</dbReference>
<dbReference type="EMBL" id="CAJVCH010244533">
    <property type="protein sequence ID" value="CAG7733179.1"/>
    <property type="molecule type" value="Genomic_DNA"/>
</dbReference>
<dbReference type="PANTHER" id="PTHR24300">
    <property type="entry name" value="CYTOCHROME P450 508A4-RELATED"/>
    <property type="match status" value="1"/>
</dbReference>
<name>A0A8J2KCM6_9HEXA</name>
<dbReference type="GO" id="GO:0005506">
    <property type="term" value="F:iron ion binding"/>
    <property type="evidence" value="ECO:0007669"/>
    <property type="project" value="InterPro"/>
</dbReference>
<dbReference type="GO" id="GO:0005737">
    <property type="term" value="C:cytoplasm"/>
    <property type="evidence" value="ECO:0007669"/>
    <property type="project" value="TreeGrafter"/>
</dbReference>
<organism evidence="4 5">
    <name type="scientific">Allacma fusca</name>
    <dbReference type="NCBI Taxonomy" id="39272"/>
    <lineage>
        <taxon>Eukaryota</taxon>
        <taxon>Metazoa</taxon>
        <taxon>Ecdysozoa</taxon>
        <taxon>Arthropoda</taxon>
        <taxon>Hexapoda</taxon>
        <taxon>Collembola</taxon>
        <taxon>Symphypleona</taxon>
        <taxon>Sminthuridae</taxon>
        <taxon>Allacma</taxon>
    </lineage>
</organism>
<evidence type="ECO:0000313" key="5">
    <source>
        <dbReference type="Proteomes" id="UP000708208"/>
    </source>
</evidence>
<comment type="similarity">
    <text evidence="1">Belongs to the cytochrome P450 family.</text>
</comment>
<dbReference type="AlphaFoldDB" id="A0A8J2KCM6"/>
<dbReference type="GO" id="GO:0020037">
    <property type="term" value="F:heme binding"/>
    <property type="evidence" value="ECO:0007669"/>
    <property type="project" value="InterPro"/>
</dbReference>
<evidence type="ECO:0000256" key="1">
    <source>
        <dbReference type="ARBA" id="ARBA00010617"/>
    </source>
</evidence>
<reference evidence="4" key="1">
    <citation type="submission" date="2021-06" db="EMBL/GenBank/DDBJ databases">
        <authorList>
            <person name="Hodson N. C."/>
            <person name="Mongue J. A."/>
            <person name="Jaron S. K."/>
        </authorList>
    </citation>
    <scope>NUCLEOTIDE SEQUENCE</scope>
</reference>
<dbReference type="GO" id="GO:0006805">
    <property type="term" value="P:xenobiotic metabolic process"/>
    <property type="evidence" value="ECO:0007669"/>
    <property type="project" value="TreeGrafter"/>
</dbReference>
<dbReference type="GO" id="GO:0016712">
    <property type="term" value="F:oxidoreductase activity, acting on paired donors, with incorporation or reduction of molecular oxygen, reduced flavin or flavoprotein as one donor, and incorporation of one atom of oxygen"/>
    <property type="evidence" value="ECO:0007669"/>
    <property type="project" value="TreeGrafter"/>
</dbReference>
<dbReference type="OrthoDB" id="1055148at2759"/>
<dbReference type="InterPro" id="IPR001128">
    <property type="entry name" value="Cyt_P450"/>
</dbReference>